<keyword evidence="5 8" id="KW-0238">DNA-binding</keyword>
<dbReference type="GO" id="GO:0003700">
    <property type="term" value="F:DNA-binding transcription factor activity"/>
    <property type="evidence" value="ECO:0007669"/>
    <property type="project" value="UniProtKB-UniRule"/>
</dbReference>
<dbReference type="EMBL" id="JABVCQ010000026">
    <property type="protein sequence ID" value="MBB1126803.1"/>
    <property type="molecule type" value="Genomic_DNA"/>
</dbReference>
<evidence type="ECO:0000256" key="1">
    <source>
        <dbReference type="ARBA" id="ARBA00007957"/>
    </source>
</evidence>
<evidence type="ECO:0000313" key="10">
    <source>
        <dbReference type="Proteomes" id="UP000548632"/>
    </source>
</evidence>
<keyword evidence="2 8" id="KW-0678">Repressor</keyword>
<keyword evidence="6 8" id="KW-0804">Transcription</keyword>
<dbReference type="GO" id="GO:0000976">
    <property type="term" value="F:transcription cis-regulatory region binding"/>
    <property type="evidence" value="ECO:0007669"/>
    <property type="project" value="TreeGrafter"/>
</dbReference>
<dbReference type="CDD" id="cd07153">
    <property type="entry name" value="Fur_like"/>
    <property type="match status" value="1"/>
</dbReference>
<dbReference type="GO" id="GO:0008270">
    <property type="term" value="F:zinc ion binding"/>
    <property type="evidence" value="ECO:0007669"/>
    <property type="project" value="TreeGrafter"/>
</dbReference>
<dbReference type="InterPro" id="IPR043135">
    <property type="entry name" value="Fur_C"/>
</dbReference>
<keyword evidence="8" id="KW-0408">Iron</keyword>
<name>A0A839HD16_9GAMM</name>
<dbReference type="Gene3D" id="1.10.10.10">
    <property type="entry name" value="Winged helix-like DNA-binding domain superfamily/Winged helix DNA-binding domain"/>
    <property type="match status" value="1"/>
</dbReference>
<feature type="binding site" evidence="7">
    <location>
        <position position="144"/>
    </location>
    <ligand>
        <name>Zn(2+)</name>
        <dbReference type="ChEBI" id="CHEBI:29105"/>
    </ligand>
</feature>
<evidence type="ECO:0000256" key="7">
    <source>
        <dbReference type="PIRSR" id="PIRSR602481-1"/>
    </source>
</evidence>
<comment type="cofactor">
    <cofactor evidence="7">
        <name>Zn(2+)</name>
        <dbReference type="ChEBI" id="CHEBI:29105"/>
    </cofactor>
    <text evidence="7">Binds 1 zinc ion per subunit.</text>
</comment>
<dbReference type="RefSeq" id="WP_182584434.1">
    <property type="nucleotide sequence ID" value="NZ_JABVCQ010000026.1"/>
</dbReference>
<protein>
    <recommendedName>
        <fullName evidence="8">Ferric uptake regulation protein</fullName>
    </recommendedName>
</protein>
<dbReference type="GO" id="GO:1900376">
    <property type="term" value="P:regulation of secondary metabolite biosynthetic process"/>
    <property type="evidence" value="ECO:0007669"/>
    <property type="project" value="TreeGrafter"/>
</dbReference>
<dbReference type="AlphaFoldDB" id="A0A839HD16"/>
<dbReference type="GO" id="GO:0005829">
    <property type="term" value="C:cytosol"/>
    <property type="evidence" value="ECO:0007669"/>
    <property type="project" value="TreeGrafter"/>
</dbReference>
<dbReference type="PANTHER" id="PTHR33202:SF6">
    <property type="entry name" value="ZINC UPTAKE REGULATION PROTEIN"/>
    <property type="match status" value="1"/>
</dbReference>
<accession>A0A839HD16</accession>
<feature type="binding site" evidence="7">
    <location>
        <position position="101"/>
    </location>
    <ligand>
        <name>Zn(2+)</name>
        <dbReference type="ChEBI" id="CHEBI:29105"/>
    </ligand>
</feature>
<organism evidence="9 10">
    <name type="scientific">Thiospirillum jenense</name>
    <dbReference type="NCBI Taxonomy" id="1653858"/>
    <lineage>
        <taxon>Bacteria</taxon>
        <taxon>Pseudomonadati</taxon>
        <taxon>Pseudomonadota</taxon>
        <taxon>Gammaproteobacteria</taxon>
        <taxon>Chromatiales</taxon>
        <taxon>Chromatiaceae</taxon>
        <taxon>Thiospirillum</taxon>
    </lineage>
</organism>
<evidence type="ECO:0000256" key="3">
    <source>
        <dbReference type="ARBA" id="ARBA00022833"/>
    </source>
</evidence>
<feature type="binding site" evidence="7">
    <location>
        <position position="141"/>
    </location>
    <ligand>
        <name>Zn(2+)</name>
        <dbReference type="ChEBI" id="CHEBI:29105"/>
    </ligand>
</feature>
<evidence type="ECO:0000313" key="9">
    <source>
        <dbReference type="EMBL" id="MBB1126803.1"/>
    </source>
</evidence>
<proteinExistence type="inferred from homology"/>
<comment type="subunit">
    <text evidence="8">Homodimer.</text>
</comment>
<gene>
    <name evidence="8" type="primary">fur</name>
    <name evidence="9" type="ORF">HUK38_11270</name>
</gene>
<evidence type="ECO:0000256" key="5">
    <source>
        <dbReference type="ARBA" id="ARBA00023125"/>
    </source>
</evidence>
<dbReference type="Gene3D" id="3.30.1490.190">
    <property type="match status" value="1"/>
</dbReference>
<keyword evidence="7 8" id="KW-0479">Metal-binding</keyword>
<feature type="binding site" evidence="7">
    <location>
        <position position="104"/>
    </location>
    <ligand>
        <name>Zn(2+)</name>
        <dbReference type="ChEBI" id="CHEBI:29105"/>
    </ligand>
</feature>
<evidence type="ECO:0000256" key="2">
    <source>
        <dbReference type="ARBA" id="ARBA00022491"/>
    </source>
</evidence>
<dbReference type="Proteomes" id="UP000548632">
    <property type="component" value="Unassembled WGS sequence"/>
</dbReference>
<comment type="similarity">
    <text evidence="1 8">Belongs to the Fur family.</text>
</comment>
<evidence type="ECO:0000256" key="4">
    <source>
        <dbReference type="ARBA" id="ARBA00023015"/>
    </source>
</evidence>
<dbReference type="InterPro" id="IPR002481">
    <property type="entry name" value="FUR"/>
</dbReference>
<keyword evidence="4 8" id="KW-0805">Transcription regulation</keyword>
<comment type="subcellular location">
    <subcellularLocation>
        <location evidence="8">Cytoplasm</location>
    </subcellularLocation>
</comment>
<evidence type="ECO:0000256" key="6">
    <source>
        <dbReference type="ARBA" id="ARBA00023163"/>
    </source>
</evidence>
<dbReference type="PANTHER" id="PTHR33202">
    <property type="entry name" value="ZINC UPTAKE REGULATION PROTEIN"/>
    <property type="match status" value="1"/>
</dbReference>
<dbReference type="InterPro" id="IPR036388">
    <property type="entry name" value="WH-like_DNA-bd_sf"/>
</dbReference>
<dbReference type="GO" id="GO:0045892">
    <property type="term" value="P:negative regulation of DNA-templated transcription"/>
    <property type="evidence" value="ECO:0007669"/>
    <property type="project" value="TreeGrafter"/>
</dbReference>
<dbReference type="SUPFAM" id="SSF46785">
    <property type="entry name" value="Winged helix' DNA-binding domain"/>
    <property type="match status" value="1"/>
</dbReference>
<keyword evidence="3 7" id="KW-0862">Zinc</keyword>
<comment type="caution">
    <text evidence="9">The sequence shown here is derived from an EMBL/GenBank/DDBJ whole genome shotgun (WGS) entry which is preliminary data.</text>
</comment>
<dbReference type="Pfam" id="PF01475">
    <property type="entry name" value="FUR"/>
    <property type="match status" value="1"/>
</dbReference>
<keyword evidence="8" id="KW-0963">Cytoplasm</keyword>
<keyword evidence="10" id="KW-1185">Reference proteome</keyword>
<evidence type="ECO:0000256" key="8">
    <source>
        <dbReference type="RuleBase" id="RU364037"/>
    </source>
</evidence>
<reference evidence="9 10" key="1">
    <citation type="journal article" date="2020" name="Arch. Microbiol.">
        <title>The genome sequence of the giant phototrophic gammaproteobacterium Thiospirillum jenense gives insight into its physiological properties and phylogenetic relationships.</title>
        <authorList>
            <person name="Imhoff J.F."/>
            <person name="Meyer T.E."/>
            <person name="Kyndt J.A."/>
        </authorList>
    </citation>
    <scope>NUCLEOTIDE SEQUENCE [LARGE SCALE GENOMIC DNA]</scope>
    <source>
        <strain evidence="9 10">DSM 216</strain>
    </source>
</reference>
<sequence>MNAVRLQQALAQAEMLCHARGVRLTDQRRRVLEIICRADRPLGAYAILENLRDGTRAAPPTVYRALDFLLEQGLVHRLETLHAFINCTHPEQAHNSQFLVCKQCGEVKEFSDQRINDAVNALAIENGFQLVHPVVELLGNCGHCTTGATKAV</sequence>
<dbReference type="InterPro" id="IPR036390">
    <property type="entry name" value="WH_DNA-bd_sf"/>
</dbReference>